<dbReference type="CDD" id="cd04476">
    <property type="entry name" value="RPA1_DBD_C"/>
    <property type="match status" value="1"/>
</dbReference>
<keyword evidence="3" id="KW-0863">Zinc-finger</keyword>
<evidence type="ECO:0000256" key="1">
    <source>
        <dbReference type="ARBA" id="ARBA00005690"/>
    </source>
</evidence>
<name>A0A2U1KII6_ARTAN</name>
<comment type="caution">
    <text evidence="8">The sequence shown here is derived from an EMBL/GenBank/DDBJ whole genome shotgun (WGS) entry which is preliminary data.</text>
</comment>
<dbReference type="Gene3D" id="2.40.50.140">
    <property type="entry name" value="Nucleic acid-binding proteins"/>
    <property type="match status" value="3"/>
</dbReference>
<evidence type="ECO:0000313" key="8">
    <source>
        <dbReference type="EMBL" id="PWA36584.1"/>
    </source>
</evidence>
<organism evidence="8 9">
    <name type="scientific">Artemisia annua</name>
    <name type="common">Sweet wormwood</name>
    <dbReference type="NCBI Taxonomy" id="35608"/>
    <lineage>
        <taxon>Eukaryota</taxon>
        <taxon>Viridiplantae</taxon>
        <taxon>Streptophyta</taxon>
        <taxon>Embryophyta</taxon>
        <taxon>Tracheophyta</taxon>
        <taxon>Spermatophyta</taxon>
        <taxon>Magnoliopsida</taxon>
        <taxon>eudicotyledons</taxon>
        <taxon>Gunneridae</taxon>
        <taxon>Pentapetalae</taxon>
        <taxon>asterids</taxon>
        <taxon>campanulids</taxon>
        <taxon>Asterales</taxon>
        <taxon>Asteraceae</taxon>
        <taxon>Asteroideae</taxon>
        <taxon>Anthemideae</taxon>
        <taxon>Artemisiinae</taxon>
        <taxon>Artemisia</taxon>
    </lineage>
</organism>
<keyword evidence="5 8" id="KW-0238">DNA-binding</keyword>
<dbReference type="AlphaFoldDB" id="A0A2U1KII6"/>
<evidence type="ECO:0000256" key="5">
    <source>
        <dbReference type="ARBA" id="ARBA00023125"/>
    </source>
</evidence>
<dbReference type="InterPro" id="IPR047192">
    <property type="entry name" value="Euk_RPA1_DBD_C"/>
</dbReference>
<dbReference type="OrthoDB" id="1750540at2759"/>
<dbReference type="PANTHER" id="PTHR47165">
    <property type="entry name" value="OS03G0429900 PROTEIN"/>
    <property type="match status" value="1"/>
</dbReference>
<evidence type="ECO:0000313" key="9">
    <source>
        <dbReference type="Proteomes" id="UP000245207"/>
    </source>
</evidence>
<dbReference type="Pfam" id="PF08646">
    <property type="entry name" value="Rep_fac-A_C"/>
    <property type="match status" value="1"/>
</dbReference>
<gene>
    <name evidence="8" type="ORF">CTI12_AA598440</name>
</gene>
<keyword evidence="4" id="KW-0862">Zinc</keyword>
<evidence type="ECO:0000259" key="7">
    <source>
        <dbReference type="Pfam" id="PF08646"/>
    </source>
</evidence>
<keyword evidence="2" id="KW-0479">Metal-binding</keyword>
<evidence type="ECO:0000256" key="6">
    <source>
        <dbReference type="SAM" id="MobiDB-lite"/>
    </source>
</evidence>
<comment type="similarity">
    <text evidence="1">Belongs to the replication factor A protein 1 family.</text>
</comment>
<evidence type="ECO:0000256" key="4">
    <source>
        <dbReference type="ARBA" id="ARBA00022833"/>
    </source>
</evidence>
<evidence type="ECO:0000256" key="2">
    <source>
        <dbReference type="ARBA" id="ARBA00022723"/>
    </source>
</evidence>
<evidence type="ECO:0000256" key="3">
    <source>
        <dbReference type="ARBA" id="ARBA00022771"/>
    </source>
</evidence>
<protein>
    <submittedName>
        <fullName evidence="8">Replication protein A 70 kDa DNA-binding subunit B</fullName>
    </submittedName>
</protein>
<feature type="region of interest" description="Disordered" evidence="6">
    <location>
        <begin position="427"/>
        <end position="462"/>
    </location>
</feature>
<dbReference type="InterPro" id="IPR013955">
    <property type="entry name" value="Rep_factor-A_C"/>
</dbReference>
<feature type="domain" description="Replication factor A C-terminal" evidence="7">
    <location>
        <begin position="254"/>
        <end position="377"/>
    </location>
</feature>
<dbReference type="CDD" id="cd04481">
    <property type="entry name" value="RPA1_DBD_B_like"/>
    <property type="match status" value="1"/>
</dbReference>
<dbReference type="GO" id="GO:0008270">
    <property type="term" value="F:zinc ion binding"/>
    <property type="evidence" value="ECO:0007669"/>
    <property type="project" value="UniProtKB-KW"/>
</dbReference>
<dbReference type="GO" id="GO:0003677">
    <property type="term" value="F:DNA binding"/>
    <property type="evidence" value="ECO:0007669"/>
    <property type="project" value="UniProtKB-KW"/>
</dbReference>
<sequence>MEPNYTPLSDIDPMLDDVKVLARCISRWKSHPARRPNEIWSLDMVLQDPHGNRVQATVRTEENINKFQIPSFDNNVRGFKFEPFPNFASKRFTDTDVVDVIGTIVSITDPVPFNSSGVDQIRRNVVLEDPDGFKLECCFFDDWAAKFNKYADNCESHGHVVLILQLAKVKYFNNGTSVRPAIFSTKIYINEDIPEIVALRQRYAEIDGYDPKKHTITVCTPVKKVFTPFEFLEGAVKKMLGNIRDSDRACHVVVYGKIHKIHREHGWAYLACKRCGSAAKEVHGTTSWNCKQHNQITAVGMRFKVIVRVIDDTGSASLLLFDDLVKKLCGVTCHNLIKQYGEDHESYFPSELNVMVGKQLLFRFHYTDYNMNNNNHVYQVKMMSEEEIVINAFKTDFITEEPVNAAEMQTPVLSAVKKSKFSSGENIPFNIEATPPTAKGILDSGDDTGSSGSGKRTIIDLDGFDDSKQEAKRLQTEGDVQLVEVKKEPKE</sequence>
<keyword evidence="9" id="KW-1185">Reference proteome</keyword>
<reference evidence="8 9" key="1">
    <citation type="journal article" date="2018" name="Mol. Plant">
        <title>The genome of Artemisia annua provides insight into the evolution of Asteraceae family and artemisinin biosynthesis.</title>
        <authorList>
            <person name="Shen Q."/>
            <person name="Zhang L."/>
            <person name="Liao Z."/>
            <person name="Wang S."/>
            <person name="Yan T."/>
            <person name="Shi P."/>
            <person name="Liu M."/>
            <person name="Fu X."/>
            <person name="Pan Q."/>
            <person name="Wang Y."/>
            <person name="Lv Z."/>
            <person name="Lu X."/>
            <person name="Zhang F."/>
            <person name="Jiang W."/>
            <person name="Ma Y."/>
            <person name="Chen M."/>
            <person name="Hao X."/>
            <person name="Li L."/>
            <person name="Tang Y."/>
            <person name="Lv G."/>
            <person name="Zhou Y."/>
            <person name="Sun X."/>
            <person name="Brodelius P.E."/>
            <person name="Rose J.K.C."/>
            <person name="Tang K."/>
        </authorList>
    </citation>
    <scope>NUCLEOTIDE SEQUENCE [LARGE SCALE GENOMIC DNA]</scope>
    <source>
        <strain evidence="9">cv. Huhao1</strain>
        <tissue evidence="8">Leaf</tissue>
    </source>
</reference>
<dbReference type="SUPFAM" id="SSF50249">
    <property type="entry name" value="Nucleic acid-binding proteins"/>
    <property type="match status" value="3"/>
</dbReference>
<accession>A0A2U1KII6</accession>
<dbReference type="PANTHER" id="PTHR47165:SF4">
    <property type="entry name" value="OS03G0429900 PROTEIN"/>
    <property type="match status" value="1"/>
</dbReference>
<dbReference type="InterPro" id="IPR012340">
    <property type="entry name" value="NA-bd_OB-fold"/>
</dbReference>
<dbReference type="Proteomes" id="UP000245207">
    <property type="component" value="Unassembled WGS sequence"/>
</dbReference>
<proteinExistence type="inferred from homology"/>
<dbReference type="EMBL" id="PKPP01017967">
    <property type="protein sequence ID" value="PWA36584.1"/>
    <property type="molecule type" value="Genomic_DNA"/>
</dbReference>